<dbReference type="Pfam" id="PF08325">
    <property type="entry name" value="WLM"/>
    <property type="match status" value="1"/>
</dbReference>
<reference evidence="3" key="1">
    <citation type="journal article" date="2020" name="Nature">
        <title>Giant virus diversity and host interactions through global metagenomics.</title>
        <authorList>
            <person name="Schulz F."/>
            <person name="Roux S."/>
            <person name="Paez-Espino D."/>
            <person name="Jungbluth S."/>
            <person name="Walsh D.A."/>
            <person name="Denef V.J."/>
            <person name="McMahon K.D."/>
            <person name="Konstantinidis K.T."/>
            <person name="Eloe-Fadrosh E.A."/>
            <person name="Kyrpides N.C."/>
            <person name="Woyke T."/>
        </authorList>
    </citation>
    <scope>NUCLEOTIDE SEQUENCE</scope>
    <source>
        <strain evidence="3">GVMAG-S-1035303-20</strain>
    </source>
</reference>
<keyword evidence="1" id="KW-0472">Membrane</keyword>
<sequence length="199" mass="22492">MKFTPHIVAITVGMLGYLLYLYANGGPGNLVTVKAEKDGEAYLVQDLPMKQQAAEHLANLKANMEKVVEFYKQDEFETDPQAKLLVERFNADHIMENSMTSPDTSYSENKGEKIVLCLRDKTNPPSYPFVDMNTVMFVVLHEMAHLMTAELSTGKHTPEFWANFRRILEDASKIGVYTPVNYSRTPVEYCGMTITDSPL</sequence>
<organism evidence="3">
    <name type="scientific">viral metagenome</name>
    <dbReference type="NCBI Taxonomy" id="1070528"/>
    <lineage>
        <taxon>unclassified sequences</taxon>
        <taxon>metagenomes</taxon>
        <taxon>organismal metagenomes</taxon>
    </lineage>
</organism>
<protein>
    <recommendedName>
        <fullName evidence="2">WLM domain-containing protein</fullName>
    </recommendedName>
</protein>
<proteinExistence type="predicted"/>
<dbReference type="EMBL" id="MN740650">
    <property type="protein sequence ID" value="QHS79673.1"/>
    <property type="molecule type" value="Genomic_DNA"/>
</dbReference>
<feature type="domain" description="WLM" evidence="2">
    <location>
        <begin position="108"/>
        <end position="174"/>
    </location>
</feature>
<dbReference type="InterPro" id="IPR013536">
    <property type="entry name" value="WLM_dom"/>
</dbReference>
<evidence type="ECO:0000313" key="3">
    <source>
        <dbReference type="EMBL" id="QHS79673.1"/>
    </source>
</evidence>
<keyword evidence="1" id="KW-0812">Transmembrane</keyword>
<accession>A0A6C0AJM8</accession>
<evidence type="ECO:0000259" key="2">
    <source>
        <dbReference type="Pfam" id="PF08325"/>
    </source>
</evidence>
<name>A0A6C0AJM8_9ZZZZ</name>
<keyword evidence="1" id="KW-1133">Transmembrane helix</keyword>
<feature type="transmembrane region" description="Helical" evidence="1">
    <location>
        <begin position="6"/>
        <end position="23"/>
    </location>
</feature>
<dbReference type="AlphaFoldDB" id="A0A6C0AJM8"/>
<evidence type="ECO:0000256" key="1">
    <source>
        <dbReference type="SAM" id="Phobius"/>
    </source>
</evidence>